<feature type="region of interest" description="Disordered" evidence="1">
    <location>
        <begin position="69"/>
        <end position="99"/>
    </location>
</feature>
<dbReference type="InterPro" id="IPR047121">
    <property type="entry name" value="YjiB-like"/>
</dbReference>
<evidence type="ECO:0000256" key="1">
    <source>
        <dbReference type="SAM" id="MobiDB-lite"/>
    </source>
</evidence>
<dbReference type="Pfam" id="PF08007">
    <property type="entry name" value="JmjC_2"/>
    <property type="match status" value="1"/>
</dbReference>
<keyword evidence="4" id="KW-1185">Reference proteome</keyword>
<evidence type="ECO:0000259" key="2">
    <source>
        <dbReference type="Pfam" id="PF08007"/>
    </source>
</evidence>
<organism evidence="3 4">
    <name type="scientific">Tilletia horrida</name>
    <dbReference type="NCBI Taxonomy" id="155126"/>
    <lineage>
        <taxon>Eukaryota</taxon>
        <taxon>Fungi</taxon>
        <taxon>Dikarya</taxon>
        <taxon>Basidiomycota</taxon>
        <taxon>Ustilaginomycotina</taxon>
        <taxon>Exobasidiomycetes</taxon>
        <taxon>Tilletiales</taxon>
        <taxon>Tilletiaceae</taxon>
        <taxon>Tilletia</taxon>
    </lineage>
</organism>
<dbReference type="PANTHER" id="PTHR36448:SF2">
    <property type="entry name" value="CUPIN TYPE-1 DOMAIN-CONTAINING PROTEIN"/>
    <property type="match status" value="1"/>
</dbReference>
<reference evidence="3" key="1">
    <citation type="journal article" date="2023" name="PhytoFront">
        <title>Draft Genome Resources of Seven Strains of Tilletia horrida, Causal Agent of Kernel Smut of Rice.</title>
        <authorList>
            <person name="Khanal S."/>
            <person name="Antony Babu S."/>
            <person name="Zhou X.G."/>
        </authorList>
    </citation>
    <scope>NUCLEOTIDE SEQUENCE</scope>
    <source>
        <strain evidence="3">TX6</strain>
    </source>
</reference>
<comment type="caution">
    <text evidence="3">The sequence shown here is derived from an EMBL/GenBank/DDBJ whole genome shotgun (WGS) entry which is preliminary data.</text>
</comment>
<proteinExistence type="predicted"/>
<sequence>MSAVPILLASDGISPMAGPSNLPAIHFPRALAEIVSGASSAKAAADQIDTHLKKRGWEPTWHRSDADHLVHHHHHQQRDKVEAQDSNSSAKTTTTTTTATLELQPGDLLLLPAGYTHSALTQSTTPPFMMVGSYPQGAAPWDMQFPTTSAECDKLATSIKDNLLERFRKGLFEAQDPVELSADQGLSQLWDVRSV</sequence>
<gene>
    <name evidence="3" type="ORF">OC846_003618</name>
</gene>
<name>A0AAN6GP41_9BASI</name>
<dbReference type="PANTHER" id="PTHR36448">
    <property type="entry name" value="BLR7373 PROTEIN"/>
    <property type="match status" value="1"/>
</dbReference>
<protein>
    <recommendedName>
        <fullName evidence="2">JmjC domain-containing protein</fullName>
    </recommendedName>
</protein>
<dbReference type="InterPro" id="IPR003347">
    <property type="entry name" value="JmjC_dom"/>
</dbReference>
<dbReference type="EMBL" id="JAPDMZ010000091">
    <property type="protein sequence ID" value="KAK0550514.1"/>
    <property type="molecule type" value="Genomic_DNA"/>
</dbReference>
<dbReference type="AlphaFoldDB" id="A0AAN6GP41"/>
<dbReference type="Proteomes" id="UP001176517">
    <property type="component" value="Unassembled WGS sequence"/>
</dbReference>
<evidence type="ECO:0000313" key="3">
    <source>
        <dbReference type="EMBL" id="KAK0550514.1"/>
    </source>
</evidence>
<evidence type="ECO:0000313" key="4">
    <source>
        <dbReference type="Proteomes" id="UP001176517"/>
    </source>
</evidence>
<feature type="domain" description="JmjC" evidence="2">
    <location>
        <begin position="80"/>
        <end position="125"/>
    </location>
</feature>
<accession>A0AAN6GP41</accession>